<accession>A0A8T0QIR9</accession>
<protein>
    <submittedName>
        <fullName evidence="1">Uncharacterized protein</fullName>
    </submittedName>
</protein>
<dbReference type="Proteomes" id="UP000823388">
    <property type="component" value="Chromosome 7K"/>
</dbReference>
<evidence type="ECO:0000313" key="1">
    <source>
        <dbReference type="EMBL" id="KAG2573038.1"/>
    </source>
</evidence>
<name>A0A8T0QIR9_PANVG</name>
<feature type="non-terminal residue" evidence="1">
    <location>
        <position position="1"/>
    </location>
</feature>
<dbReference type="AlphaFoldDB" id="A0A8T0QIR9"/>
<reference evidence="1" key="1">
    <citation type="submission" date="2020-05" db="EMBL/GenBank/DDBJ databases">
        <title>WGS assembly of Panicum virgatum.</title>
        <authorList>
            <person name="Lovell J.T."/>
            <person name="Jenkins J."/>
            <person name="Shu S."/>
            <person name="Juenger T.E."/>
            <person name="Schmutz J."/>
        </authorList>
    </citation>
    <scope>NUCLEOTIDE SEQUENCE</scope>
    <source>
        <strain evidence="1">AP13</strain>
    </source>
</reference>
<dbReference type="EMBL" id="CM029049">
    <property type="protein sequence ID" value="KAG2573038.1"/>
    <property type="molecule type" value="Genomic_DNA"/>
</dbReference>
<sequence length="119" mass="12811">ALVFICFFAKRWGELYIPVGLLVHAAGATGNDRQSFQSPVLPPAMADLCFPSSFLHGVRAADSLSTKSMRCGVAQALAIAANPRLGALRHGGSRSYPAGGASRRWLGLRKKTSRSRWKL</sequence>
<evidence type="ECO:0000313" key="2">
    <source>
        <dbReference type="Proteomes" id="UP000823388"/>
    </source>
</evidence>
<keyword evidence="2" id="KW-1185">Reference proteome</keyword>
<feature type="non-terminal residue" evidence="1">
    <location>
        <position position="119"/>
    </location>
</feature>
<proteinExistence type="predicted"/>
<organism evidence="1 2">
    <name type="scientific">Panicum virgatum</name>
    <name type="common">Blackwell switchgrass</name>
    <dbReference type="NCBI Taxonomy" id="38727"/>
    <lineage>
        <taxon>Eukaryota</taxon>
        <taxon>Viridiplantae</taxon>
        <taxon>Streptophyta</taxon>
        <taxon>Embryophyta</taxon>
        <taxon>Tracheophyta</taxon>
        <taxon>Spermatophyta</taxon>
        <taxon>Magnoliopsida</taxon>
        <taxon>Liliopsida</taxon>
        <taxon>Poales</taxon>
        <taxon>Poaceae</taxon>
        <taxon>PACMAD clade</taxon>
        <taxon>Panicoideae</taxon>
        <taxon>Panicodae</taxon>
        <taxon>Paniceae</taxon>
        <taxon>Panicinae</taxon>
        <taxon>Panicum</taxon>
        <taxon>Panicum sect. Hiantes</taxon>
    </lineage>
</organism>
<comment type="caution">
    <text evidence="1">The sequence shown here is derived from an EMBL/GenBank/DDBJ whole genome shotgun (WGS) entry which is preliminary data.</text>
</comment>
<gene>
    <name evidence="1" type="ORF">PVAP13_7KG222455</name>
</gene>